<comment type="caution">
    <text evidence="1">The sequence shown here is derived from an EMBL/GenBank/DDBJ whole genome shotgun (WGS) entry which is preliminary data.</text>
</comment>
<dbReference type="AlphaFoldDB" id="A0A4Q4TP02"/>
<dbReference type="OrthoDB" id="4779809at2759"/>
<reference evidence="1 2" key="1">
    <citation type="submission" date="2018-06" db="EMBL/GenBank/DDBJ databases">
        <title>Complete Genomes of Monosporascus.</title>
        <authorList>
            <person name="Robinson A.J."/>
            <person name="Natvig D.O."/>
        </authorList>
    </citation>
    <scope>NUCLEOTIDE SEQUENCE [LARGE SCALE GENOMIC DNA]</scope>
    <source>
        <strain evidence="1 2">CBS 110550</strain>
    </source>
</reference>
<accession>A0A4Q4TP02</accession>
<dbReference type="Proteomes" id="UP000293360">
    <property type="component" value="Unassembled WGS sequence"/>
</dbReference>
<name>A0A4Q4TP02_9PEZI</name>
<organism evidence="1 2">
    <name type="scientific">Monosporascus ibericus</name>
    <dbReference type="NCBI Taxonomy" id="155417"/>
    <lineage>
        <taxon>Eukaryota</taxon>
        <taxon>Fungi</taxon>
        <taxon>Dikarya</taxon>
        <taxon>Ascomycota</taxon>
        <taxon>Pezizomycotina</taxon>
        <taxon>Sordariomycetes</taxon>
        <taxon>Xylariomycetidae</taxon>
        <taxon>Xylariales</taxon>
        <taxon>Xylariales incertae sedis</taxon>
        <taxon>Monosporascus</taxon>
    </lineage>
</organism>
<keyword evidence="2" id="KW-1185">Reference proteome</keyword>
<sequence length="84" mass="9117">MRVACVLRFWAALPGRVTTLPWVVAAGAAFPGIPVIRPALIRPFAIRLIAALEAGDRPAEVRRLRAVMRALQEGKAENEGEEEG</sequence>
<dbReference type="EMBL" id="QJNU01000050">
    <property type="protein sequence ID" value="RYP08955.1"/>
    <property type="molecule type" value="Genomic_DNA"/>
</dbReference>
<protein>
    <submittedName>
        <fullName evidence="1">Uncharacterized protein</fullName>
    </submittedName>
</protein>
<proteinExistence type="predicted"/>
<gene>
    <name evidence="1" type="ORF">DL764_001566</name>
</gene>
<evidence type="ECO:0000313" key="1">
    <source>
        <dbReference type="EMBL" id="RYP08955.1"/>
    </source>
</evidence>
<evidence type="ECO:0000313" key="2">
    <source>
        <dbReference type="Proteomes" id="UP000293360"/>
    </source>
</evidence>